<protein>
    <submittedName>
        <fullName evidence="4">Sulfotransferase</fullName>
    </submittedName>
</protein>
<sequence length="279" mass="32562">MMTNFHLDFVAVGPQRTGTTWLHQILQTHSQIRLPQAVKETMFFDRYYDQGLSWYSSHFGHLPPQAKCGEIAPTYFDIPVVIDRIHKLNPHCQIIINLRNPLERVVSLYLHHYSKGRVGNSLSEALIEMPQILESGRYAQHIPRWLDQFGADRVMFILLDDVESQPQQVLNQVCDWLEVARIDLPGAGHEKVYAARQPRSQLLAQLGTNCVIWLRKHRLHRLVEFSKSLGLKKMFFKPRTTATPQLSPQQQQELRVYYEPDITFVEKLLKRDLSVWRAQ</sequence>
<evidence type="ECO:0000313" key="4">
    <source>
        <dbReference type="EMBL" id="ACL46121.1"/>
    </source>
</evidence>
<dbReference type="AlphaFoldDB" id="B8HTP0"/>
<evidence type="ECO:0000259" key="3">
    <source>
        <dbReference type="Pfam" id="PF00685"/>
    </source>
</evidence>
<dbReference type="InterPro" id="IPR027417">
    <property type="entry name" value="P-loop_NTPase"/>
</dbReference>
<dbReference type="SUPFAM" id="SSF52540">
    <property type="entry name" value="P-loop containing nucleoside triphosphate hydrolases"/>
    <property type="match status" value="1"/>
</dbReference>
<evidence type="ECO:0000256" key="2">
    <source>
        <dbReference type="ARBA" id="ARBA00023180"/>
    </source>
</evidence>
<dbReference type="PANTHER" id="PTHR10605:SF56">
    <property type="entry name" value="BIFUNCTIONAL HEPARAN SULFATE N-DEACETYLASE_N-SULFOTRANSFERASE"/>
    <property type="match status" value="1"/>
</dbReference>
<dbReference type="Pfam" id="PF00685">
    <property type="entry name" value="Sulfotransfer_1"/>
    <property type="match status" value="1"/>
</dbReference>
<reference evidence="4" key="1">
    <citation type="submission" date="2009-01" db="EMBL/GenBank/DDBJ databases">
        <title>Complete sequence of chromosome Cyanothece sp. PCC 7425.</title>
        <authorList>
            <consortium name="US DOE Joint Genome Institute"/>
            <person name="Lucas S."/>
            <person name="Copeland A."/>
            <person name="Lapidus A."/>
            <person name="Glavina del Rio T."/>
            <person name="Dalin E."/>
            <person name="Tice H."/>
            <person name="Bruce D."/>
            <person name="Goodwin L."/>
            <person name="Pitluck S."/>
            <person name="Sims D."/>
            <person name="Meineke L."/>
            <person name="Brettin T."/>
            <person name="Detter J.C."/>
            <person name="Han C."/>
            <person name="Larimer F."/>
            <person name="Land M."/>
            <person name="Hauser L."/>
            <person name="Kyrpides N."/>
            <person name="Ovchinnikova G."/>
            <person name="Liberton M."/>
            <person name="Stoeckel J."/>
            <person name="Banerjee A."/>
            <person name="Singh A."/>
            <person name="Page L."/>
            <person name="Sato H."/>
            <person name="Zhao L."/>
            <person name="Sherman L."/>
            <person name="Pakrasi H."/>
            <person name="Richardson P."/>
        </authorList>
    </citation>
    <scope>NUCLEOTIDE SEQUENCE</scope>
    <source>
        <strain evidence="4">PCC 7425</strain>
    </source>
</reference>
<feature type="domain" description="Sulfotransferase" evidence="3">
    <location>
        <begin position="8"/>
        <end position="180"/>
    </location>
</feature>
<evidence type="ECO:0000256" key="1">
    <source>
        <dbReference type="ARBA" id="ARBA00022679"/>
    </source>
</evidence>
<dbReference type="EMBL" id="CP001344">
    <property type="protein sequence ID" value="ACL46121.1"/>
    <property type="molecule type" value="Genomic_DNA"/>
</dbReference>
<keyword evidence="1 4" id="KW-0808">Transferase</keyword>
<accession>B8HTP0</accession>
<name>B8HTP0_CYAP4</name>
<dbReference type="eggNOG" id="COG0457">
    <property type="taxonomic scope" value="Bacteria"/>
</dbReference>
<dbReference type="HOGENOM" id="CLU_017703_1_1_3"/>
<dbReference type="KEGG" id="cyn:Cyan7425_3802"/>
<dbReference type="STRING" id="395961.Cyan7425_3802"/>
<organism evidence="4">
    <name type="scientific">Cyanothece sp. (strain PCC 7425 / ATCC 29141)</name>
    <dbReference type="NCBI Taxonomy" id="395961"/>
    <lineage>
        <taxon>Bacteria</taxon>
        <taxon>Bacillati</taxon>
        <taxon>Cyanobacteriota</taxon>
        <taxon>Cyanophyceae</taxon>
        <taxon>Gomontiellales</taxon>
        <taxon>Cyanothecaceae</taxon>
        <taxon>Cyanothece</taxon>
    </lineage>
</organism>
<dbReference type="InterPro" id="IPR000863">
    <property type="entry name" value="Sulfotransferase_dom"/>
</dbReference>
<keyword evidence="2" id="KW-0325">Glycoprotein</keyword>
<dbReference type="GO" id="GO:0008146">
    <property type="term" value="F:sulfotransferase activity"/>
    <property type="evidence" value="ECO:0007669"/>
    <property type="project" value="InterPro"/>
</dbReference>
<dbReference type="OrthoDB" id="9797480at2"/>
<proteinExistence type="predicted"/>
<dbReference type="Gene3D" id="3.40.50.300">
    <property type="entry name" value="P-loop containing nucleotide triphosphate hydrolases"/>
    <property type="match status" value="1"/>
</dbReference>
<gene>
    <name evidence="4" type="ordered locus">Cyan7425_3802</name>
</gene>
<dbReference type="InterPro" id="IPR037359">
    <property type="entry name" value="NST/OST"/>
</dbReference>
<dbReference type="PANTHER" id="PTHR10605">
    <property type="entry name" value="HEPARAN SULFATE SULFOTRANSFERASE"/>
    <property type="match status" value="1"/>
</dbReference>